<sequence length="343" mass="41116">MNKSSLLISNPFAQSLDLGSESVFIDSYEQLQSQLRDKDVQIDFLMNKLNQIQQLHSISKLQNDQEIQTEEDLKSKEQEKALIAEGIRLKDQFYELKSQQVESDIHINRLQIQVEMLEQSNNEKEQLIQIVQEENKCLQERYERKLKEQEAYLQELITCFEGLTSKDQFYTCYNKDILITSYQSQQENDIFERDEEDDEDEDIYMEDQQEMQIQEEKRRERQLEYELQRNDESELYNELQAALEKNAELIVVNRKLEQTIEDIKEQQILKQQILEQRDQMLKEQLYEVENYQECYIMNNVADEISKQLLDDILAKIEQDLQREQQFSNEVPPQIFISDLSLSY</sequence>
<gene>
    <name evidence="2" type="primary">Contig2385.g2570</name>
    <name evidence="2" type="ORF">STYLEM_5361</name>
</gene>
<evidence type="ECO:0000313" key="2">
    <source>
        <dbReference type="EMBL" id="CDW76361.1"/>
    </source>
</evidence>
<feature type="coiled-coil region" evidence="1">
    <location>
        <begin position="107"/>
        <end position="155"/>
    </location>
</feature>
<name>A0A078A2D3_STYLE</name>
<evidence type="ECO:0000313" key="3">
    <source>
        <dbReference type="Proteomes" id="UP000039865"/>
    </source>
</evidence>
<proteinExistence type="predicted"/>
<keyword evidence="3" id="KW-1185">Reference proteome</keyword>
<accession>A0A078A2D3</accession>
<evidence type="ECO:0000256" key="1">
    <source>
        <dbReference type="SAM" id="Coils"/>
    </source>
</evidence>
<dbReference type="Proteomes" id="UP000039865">
    <property type="component" value="Unassembled WGS sequence"/>
</dbReference>
<feature type="coiled-coil region" evidence="1">
    <location>
        <begin position="206"/>
        <end position="283"/>
    </location>
</feature>
<dbReference type="InParanoid" id="A0A078A2D3"/>
<protein>
    <submittedName>
        <fullName evidence="2">Uncharacterized protein</fullName>
    </submittedName>
</protein>
<dbReference type="EMBL" id="CCKQ01005205">
    <property type="protein sequence ID" value="CDW76361.1"/>
    <property type="molecule type" value="Genomic_DNA"/>
</dbReference>
<reference evidence="2 3" key="1">
    <citation type="submission" date="2014-06" db="EMBL/GenBank/DDBJ databases">
        <authorList>
            <person name="Swart Estienne"/>
        </authorList>
    </citation>
    <scope>NUCLEOTIDE SEQUENCE [LARGE SCALE GENOMIC DNA]</scope>
    <source>
        <strain evidence="2 3">130c</strain>
    </source>
</reference>
<keyword evidence="1" id="KW-0175">Coiled coil</keyword>
<organism evidence="2 3">
    <name type="scientific">Stylonychia lemnae</name>
    <name type="common">Ciliate</name>
    <dbReference type="NCBI Taxonomy" id="5949"/>
    <lineage>
        <taxon>Eukaryota</taxon>
        <taxon>Sar</taxon>
        <taxon>Alveolata</taxon>
        <taxon>Ciliophora</taxon>
        <taxon>Intramacronucleata</taxon>
        <taxon>Spirotrichea</taxon>
        <taxon>Stichotrichia</taxon>
        <taxon>Sporadotrichida</taxon>
        <taxon>Oxytrichidae</taxon>
        <taxon>Stylonychinae</taxon>
        <taxon>Stylonychia</taxon>
    </lineage>
</organism>
<dbReference type="AlphaFoldDB" id="A0A078A2D3"/>